<feature type="coiled-coil region" evidence="1">
    <location>
        <begin position="447"/>
        <end position="474"/>
    </location>
</feature>
<organism evidence="2 3">
    <name type="scientific">Paenibacillus cremeus</name>
    <dbReference type="NCBI Taxonomy" id="2163881"/>
    <lineage>
        <taxon>Bacteria</taxon>
        <taxon>Bacillati</taxon>
        <taxon>Bacillota</taxon>
        <taxon>Bacilli</taxon>
        <taxon>Bacillales</taxon>
        <taxon>Paenibacillaceae</taxon>
        <taxon>Paenibacillus</taxon>
    </lineage>
</organism>
<evidence type="ECO:0000313" key="2">
    <source>
        <dbReference type="EMBL" id="TVY07178.1"/>
    </source>
</evidence>
<accession>A0A559K4V2</accession>
<keyword evidence="3" id="KW-1185">Reference proteome</keyword>
<evidence type="ECO:0000256" key="1">
    <source>
        <dbReference type="SAM" id="Coils"/>
    </source>
</evidence>
<gene>
    <name evidence="2" type="ORF">FPZ49_25035</name>
</gene>
<dbReference type="Proteomes" id="UP000317036">
    <property type="component" value="Unassembled WGS sequence"/>
</dbReference>
<keyword evidence="1" id="KW-0175">Coiled coil</keyword>
<dbReference type="Gene3D" id="3.20.20.80">
    <property type="entry name" value="Glycosidases"/>
    <property type="match status" value="1"/>
</dbReference>
<name>A0A559K4V2_9BACL</name>
<sequence>MKLHWLPLTLDDDYIRDAIALAKRYGGIEAFHLSHRLVHDADDIMHDSVRLQKVRDVTRLLQSEGFAVWSWTHEYLNPPSNCLVNGKLNLDHPELREHLENKYRTFFQELLPGLEGLVLTFAETQYEVYKPTNVISAFTGESAAAQRTKQLVDAMQGICEVNNAKLAIRDFVYRFDEITEMLDAIVGVDERVAVMSKCVPHDWHPYYPDNPVIGKVGEKEQWVEFDLGHEYEMQTVLPYAEPELLFRRIQAAHALGIQTFCLRLDRYDGKEGNSAIYQPWGQLELLVFSKCAQNPSMSLQEIVSDWEQEHFPGAWQVLGIATEIVRRMLFPEQLWLADHSNLPRFGYARDHIKGGNADRLPVWTLSPKDQMAEAYCDKPSKEWYQILLQENEKTSFYVGEIERLLEDNQIDLSNYPLWFDGLHALKSWDRLFQLYKKAYFGIRLYQNDKQAITIEQLQNDVDILEEACDLFREHFPELMLTGDAAWKFHPGVIASLREQLKRNETGRGEEDDRG</sequence>
<reference evidence="2 3" key="1">
    <citation type="submission" date="2019-07" db="EMBL/GenBank/DDBJ databases">
        <authorList>
            <person name="Kim J."/>
        </authorList>
    </citation>
    <scope>NUCLEOTIDE SEQUENCE [LARGE SCALE GENOMIC DNA]</scope>
    <source>
        <strain evidence="2 3">JC52</strain>
    </source>
</reference>
<dbReference type="InterPro" id="IPR017853">
    <property type="entry name" value="GH"/>
</dbReference>
<dbReference type="OrthoDB" id="3649383at2"/>
<comment type="caution">
    <text evidence="2">The sequence shown here is derived from an EMBL/GenBank/DDBJ whole genome shotgun (WGS) entry which is preliminary data.</text>
</comment>
<dbReference type="AlphaFoldDB" id="A0A559K4V2"/>
<dbReference type="EMBL" id="VNJI01000041">
    <property type="protein sequence ID" value="TVY07178.1"/>
    <property type="molecule type" value="Genomic_DNA"/>
</dbReference>
<proteinExistence type="predicted"/>
<protein>
    <submittedName>
        <fullName evidence="2">Uncharacterized protein</fullName>
    </submittedName>
</protein>
<dbReference type="RefSeq" id="WP_144852256.1">
    <property type="nucleotide sequence ID" value="NZ_VNJI01000041.1"/>
</dbReference>
<evidence type="ECO:0000313" key="3">
    <source>
        <dbReference type="Proteomes" id="UP000317036"/>
    </source>
</evidence>
<dbReference type="SUPFAM" id="SSF51445">
    <property type="entry name" value="(Trans)glycosidases"/>
    <property type="match status" value="1"/>
</dbReference>